<organism evidence="3 4">
    <name type="scientific">Ladona fulva</name>
    <name type="common">Scarce chaser dragonfly</name>
    <name type="synonym">Libellula fulva</name>
    <dbReference type="NCBI Taxonomy" id="123851"/>
    <lineage>
        <taxon>Eukaryota</taxon>
        <taxon>Metazoa</taxon>
        <taxon>Ecdysozoa</taxon>
        <taxon>Arthropoda</taxon>
        <taxon>Hexapoda</taxon>
        <taxon>Insecta</taxon>
        <taxon>Pterygota</taxon>
        <taxon>Palaeoptera</taxon>
        <taxon>Odonata</taxon>
        <taxon>Epiprocta</taxon>
        <taxon>Anisoptera</taxon>
        <taxon>Libelluloidea</taxon>
        <taxon>Libellulidae</taxon>
        <taxon>Ladona</taxon>
    </lineage>
</organism>
<evidence type="ECO:0000256" key="1">
    <source>
        <dbReference type="SAM" id="Coils"/>
    </source>
</evidence>
<evidence type="ECO:0000259" key="2">
    <source>
        <dbReference type="Pfam" id="PF21892"/>
    </source>
</evidence>
<dbReference type="Pfam" id="PF21892">
    <property type="entry name" value="TMEM145_N"/>
    <property type="match status" value="1"/>
</dbReference>
<gene>
    <name evidence="3" type="ORF">J437_LFUL007715</name>
</gene>
<protein>
    <recommendedName>
        <fullName evidence="2">GPR180-like N-terminal domain-containing protein</fullName>
    </recommendedName>
</protein>
<accession>A0A8K0K1Q3</accession>
<sequence>MTCVTAFDHSEEENSKDYLSEKWVFVTRFCFLSADGKFEYALEYEKTCEEKESVLNIAQNQIINLTTELPQHSGCIEKQNGDRITWVCHNIRSFRSSRERWWFIAFSNCNSSKALKEERNNNMFRKNLIGLTQPK</sequence>
<dbReference type="AlphaFoldDB" id="A0A8K0K1Q3"/>
<comment type="caution">
    <text evidence="3">The sequence shown here is derived from an EMBL/GenBank/DDBJ whole genome shotgun (WGS) entry which is preliminary data.</text>
</comment>
<feature type="coiled-coil region" evidence="1">
    <location>
        <begin position="41"/>
        <end position="68"/>
    </location>
</feature>
<reference evidence="3" key="2">
    <citation type="submission" date="2017-10" db="EMBL/GenBank/DDBJ databases">
        <title>Ladona fulva Genome sequencing and assembly.</title>
        <authorList>
            <person name="Murali S."/>
            <person name="Richards S."/>
            <person name="Bandaranaike D."/>
            <person name="Bellair M."/>
            <person name="Blankenburg K."/>
            <person name="Chao H."/>
            <person name="Dinh H."/>
            <person name="Doddapaneni H."/>
            <person name="Dugan-Rocha S."/>
            <person name="Elkadiri S."/>
            <person name="Gnanaolivu R."/>
            <person name="Hernandez B."/>
            <person name="Skinner E."/>
            <person name="Javaid M."/>
            <person name="Lee S."/>
            <person name="Li M."/>
            <person name="Ming W."/>
            <person name="Munidasa M."/>
            <person name="Muniz J."/>
            <person name="Nguyen L."/>
            <person name="Hughes D."/>
            <person name="Osuji N."/>
            <person name="Pu L.-L."/>
            <person name="Puazo M."/>
            <person name="Qu C."/>
            <person name="Quiroz J."/>
            <person name="Raj R."/>
            <person name="Weissenberger G."/>
            <person name="Xin Y."/>
            <person name="Zou X."/>
            <person name="Han Y."/>
            <person name="Worley K."/>
            <person name="Muzny D."/>
            <person name="Gibbs R."/>
        </authorList>
    </citation>
    <scope>NUCLEOTIDE SEQUENCE</scope>
    <source>
        <strain evidence="3">Sampled in the wild</strain>
    </source>
</reference>
<keyword evidence="4" id="KW-1185">Reference proteome</keyword>
<dbReference type="EMBL" id="KZ308277">
    <property type="protein sequence ID" value="KAG8226358.1"/>
    <property type="molecule type" value="Genomic_DNA"/>
</dbReference>
<dbReference type="PANTHER" id="PTHR23252">
    <property type="entry name" value="INTIMAL THICKNESS RECEPTOR-RELATED"/>
    <property type="match status" value="1"/>
</dbReference>
<proteinExistence type="predicted"/>
<name>A0A8K0K1Q3_LADFU</name>
<dbReference type="InterPro" id="IPR053880">
    <property type="entry name" value="GPR180-like_N"/>
</dbReference>
<reference evidence="3" key="1">
    <citation type="submission" date="2013-04" db="EMBL/GenBank/DDBJ databases">
        <authorList>
            <person name="Qu J."/>
            <person name="Murali S.C."/>
            <person name="Bandaranaike D."/>
            <person name="Bellair M."/>
            <person name="Blankenburg K."/>
            <person name="Chao H."/>
            <person name="Dinh H."/>
            <person name="Doddapaneni H."/>
            <person name="Downs B."/>
            <person name="Dugan-Rocha S."/>
            <person name="Elkadiri S."/>
            <person name="Gnanaolivu R.D."/>
            <person name="Hernandez B."/>
            <person name="Javaid M."/>
            <person name="Jayaseelan J.C."/>
            <person name="Lee S."/>
            <person name="Li M."/>
            <person name="Ming W."/>
            <person name="Munidasa M."/>
            <person name="Muniz J."/>
            <person name="Nguyen L."/>
            <person name="Ongeri F."/>
            <person name="Osuji N."/>
            <person name="Pu L.-L."/>
            <person name="Puazo M."/>
            <person name="Qu C."/>
            <person name="Quiroz J."/>
            <person name="Raj R."/>
            <person name="Weissenberger G."/>
            <person name="Xin Y."/>
            <person name="Zou X."/>
            <person name="Han Y."/>
            <person name="Richards S."/>
            <person name="Worley K."/>
            <person name="Muzny D."/>
            <person name="Gibbs R."/>
        </authorList>
    </citation>
    <scope>NUCLEOTIDE SEQUENCE</scope>
    <source>
        <strain evidence="3">Sampled in the wild</strain>
    </source>
</reference>
<dbReference type="Proteomes" id="UP000792457">
    <property type="component" value="Unassembled WGS sequence"/>
</dbReference>
<dbReference type="PANTHER" id="PTHR23252:SF24">
    <property type="entry name" value="TRANSMEMBRANE PROTEIN 145"/>
    <property type="match status" value="1"/>
</dbReference>
<dbReference type="OrthoDB" id="205745at2759"/>
<dbReference type="InterPro" id="IPR047831">
    <property type="entry name" value="GPR180/TMEM145"/>
</dbReference>
<evidence type="ECO:0000313" key="4">
    <source>
        <dbReference type="Proteomes" id="UP000792457"/>
    </source>
</evidence>
<keyword evidence="1" id="KW-0175">Coiled coil</keyword>
<evidence type="ECO:0000313" key="3">
    <source>
        <dbReference type="EMBL" id="KAG8226358.1"/>
    </source>
</evidence>
<feature type="domain" description="GPR180-like N-terminal" evidence="2">
    <location>
        <begin position="45"/>
        <end position="116"/>
    </location>
</feature>